<dbReference type="AlphaFoldDB" id="A0A165PUL3"/>
<keyword evidence="1" id="KW-0472">Membrane</keyword>
<sequence>MRRTRPGCPPEPEPLVLRGGVALVILTRPIEDSFDISWEMGGRSGMLRATQNDFVGNHPSSFVDYSRPVLFKRISSKHKEPATLWTDYSLGARIHDRTCDIRLEVRRRRCSRFPMGDLDREWRPSICATGIRLALLMICFGRICLCGTLPLALSLGALRPIAFARN</sequence>
<keyword evidence="1" id="KW-0812">Transmembrane</keyword>
<dbReference type="Proteomes" id="UP000076761">
    <property type="component" value="Unassembled WGS sequence"/>
</dbReference>
<proteinExistence type="predicted"/>
<reference evidence="2 3" key="1">
    <citation type="journal article" date="2016" name="Mol. Biol. Evol.">
        <title>Comparative Genomics of Early-Diverging Mushroom-Forming Fungi Provides Insights into the Origins of Lignocellulose Decay Capabilities.</title>
        <authorList>
            <person name="Nagy L.G."/>
            <person name="Riley R."/>
            <person name="Tritt A."/>
            <person name="Adam C."/>
            <person name="Daum C."/>
            <person name="Floudas D."/>
            <person name="Sun H."/>
            <person name="Yadav J.S."/>
            <person name="Pangilinan J."/>
            <person name="Larsson K.H."/>
            <person name="Matsuura K."/>
            <person name="Barry K."/>
            <person name="Labutti K."/>
            <person name="Kuo R."/>
            <person name="Ohm R.A."/>
            <person name="Bhattacharya S.S."/>
            <person name="Shirouzu T."/>
            <person name="Yoshinaga Y."/>
            <person name="Martin F.M."/>
            <person name="Grigoriev I.V."/>
            <person name="Hibbett D.S."/>
        </authorList>
    </citation>
    <scope>NUCLEOTIDE SEQUENCE [LARGE SCALE GENOMIC DNA]</scope>
    <source>
        <strain evidence="2 3">HHB14362 ss-1</strain>
    </source>
</reference>
<name>A0A165PUL3_9AGAM</name>
<dbReference type="EMBL" id="KV425606">
    <property type="protein sequence ID" value="KZT21521.1"/>
    <property type="molecule type" value="Genomic_DNA"/>
</dbReference>
<accession>A0A165PUL3</accession>
<evidence type="ECO:0000313" key="3">
    <source>
        <dbReference type="Proteomes" id="UP000076761"/>
    </source>
</evidence>
<keyword evidence="3" id="KW-1185">Reference proteome</keyword>
<protein>
    <submittedName>
        <fullName evidence="2">Uncharacterized protein</fullName>
    </submittedName>
</protein>
<evidence type="ECO:0000313" key="2">
    <source>
        <dbReference type="EMBL" id="KZT21521.1"/>
    </source>
</evidence>
<feature type="transmembrane region" description="Helical" evidence="1">
    <location>
        <begin position="133"/>
        <end position="158"/>
    </location>
</feature>
<dbReference type="InParanoid" id="A0A165PUL3"/>
<evidence type="ECO:0000256" key="1">
    <source>
        <dbReference type="SAM" id="Phobius"/>
    </source>
</evidence>
<keyword evidence="1" id="KW-1133">Transmembrane helix</keyword>
<organism evidence="2 3">
    <name type="scientific">Neolentinus lepideus HHB14362 ss-1</name>
    <dbReference type="NCBI Taxonomy" id="1314782"/>
    <lineage>
        <taxon>Eukaryota</taxon>
        <taxon>Fungi</taxon>
        <taxon>Dikarya</taxon>
        <taxon>Basidiomycota</taxon>
        <taxon>Agaricomycotina</taxon>
        <taxon>Agaricomycetes</taxon>
        <taxon>Gloeophyllales</taxon>
        <taxon>Gloeophyllaceae</taxon>
        <taxon>Neolentinus</taxon>
    </lineage>
</organism>
<gene>
    <name evidence="2" type="ORF">NEOLEDRAFT_753704</name>
</gene>